<dbReference type="AlphaFoldDB" id="A0A392V6T8"/>
<organism evidence="2 3">
    <name type="scientific">Trifolium medium</name>
    <dbReference type="NCBI Taxonomy" id="97028"/>
    <lineage>
        <taxon>Eukaryota</taxon>
        <taxon>Viridiplantae</taxon>
        <taxon>Streptophyta</taxon>
        <taxon>Embryophyta</taxon>
        <taxon>Tracheophyta</taxon>
        <taxon>Spermatophyta</taxon>
        <taxon>Magnoliopsida</taxon>
        <taxon>eudicotyledons</taxon>
        <taxon>Gunneridae</taxon>
        <taxon>Pentapetalae</taxon>
        <taxon>rosids</taxon>
        <taxon>fabids</taxon>
        <taxon>Fabales</taxon>
        <taxon>Fabaceae</taxon>
        <taxon>Papilionoideae</taxon>
        <taxon>50 kb inversion clade</taxon>
        <taxon>NPAAA clade</taxon>
        <taxon>Hologalegina</taxon>
        <taxon>IRL clade</taxon>
        <taxon>Trifolieae</taxon>
        <taxon>Trifolium</taxon>
    </lineage>
</organism>
<protein>
    <submittedName>
        <fullName evidence="2">Uncharacterized protein</fullName>
    </submittedName>
</protein>
<name>A0A392V6T8_9FABA</name>
<dbReference type="EMBL" id="LXQA011078338">
    <property type="protein sequence ID" value="MCI83917.1"/>
    <property type="molecule type" value="Genomic_DNA"/>
</dbReference>
<feature type="region of interest" description="Disordered" evidence="1">
    <location>
        <begin position="1"/>
        <end position="38"/>
    </location>
</feature>
<evidence type="ECO:0000313" key="2">
    <source>
        <dbReference type="EMBL" id="MCI83917.1"/>
    </source>
</evidence>
<sequence length="72" mass="8295">PKRVPKKGDETVEGVRPSLSECRDGGSPSDDEPESSDDFPCVRRFRRSWSHRHFKRKSRAYFLSLSELSPSE</sequence>
<accession>A0A392V6T8</accession>
<feature type="compositionally biased region" description="Basic and acidic residues" evidence="1">
    <location>
        <begin position="1"/>
        <end position="10"/>
    </location>
</feature>
<keyword evidence="3" id="KW-1185">Reference proteome</keyword>
<dbReference type="Proteomes" id="UP000265520">
    <property type="component" value="Unassembled WGS sequence"/>
</dbReference>
<evidence type="ECO:0000256" key="1">
    <source>
        <dbReference type="SAM" id="MobiDB-lite"/>
    </source>
</evidence>
<feature type="non-terminal residue" evidence="2">
    <location>
        <position position="1"/>
    </location>
</feature>
<comment type="caution">
    <text evidence="2">The sequence shown here is derived from an EMBL/GenBank/DDBJ whole genome shotgun (WGS) entry which is preliminary data.</text>
</comment>
<feature type="non-terminal residue" evidence="2">
    <location>
        <position position="72"/>
    </location>
</feature>
<reference evidence="2 3" key="1">
    <citation type="journal article" date="2018" name="Front. Plant Sci.">
        <title>Red Clover (Trifolium pratense) and Zigzag Clover (T. medium) - A Picture of Genomic Similarities and Differences.</title>
        <authorList>
            <person name="Dluhosova J."/>
            <person name="Istvanek J."/>
            <person name="Nedelnik J."/>
            <person name="Repkova J."/>
        </authorList>
    </citation>
    <scope>NUCLEOTIDE SEQUENCE [LARGE SCALE GENOMIC DNA]</scope>
    <source>
        <strain evidence="3">cv. 10/8</strain>
        <tissue evidence="2">Leaf</tissue>
    </source>
</reference>
<evidence type="ECO:0000313" key="3">
    <source>
        <dbReference type="Proteomes" id="UP000265520"/>
    </source>
</evidence>
<proteinExistence type="predicted"/>